<evidence type="ECO:0000313" key="4">
    <source>
        <dbReference type="Proteomes" id="UP000229847"/>
    </source>
</evidence>
<evidence type="ECO:0000313" key="3">
    <source>
        <dbReference type="EMBL" id="PIP57788.1"/>
    </source>
</evidence>
<dbReference type="InterPro" id="IPR032466">
    <property type="entry name" value="Metal_Hydrolase"/>
</dbReference>
<protein>
    <recommendedName>
        <fullName evidence="2">Amidohydrolase-related domain-containing protein</fullName>
    </recommendedName>
</protein>
<dbReference type="PANTHER" id="PTHR43794">
    <property type="entry name" value="AMINOHYDROLASE SSNA-RELATED"/>
    <property type="match status" value="1"/>
</dbReference>
<organism evidence="3 4">
    <name type="scientific">Candidatus Woesebacteria bacterium CG22_combo_CG10-13_8_21_14_all_39_10</name>
    <dbReference type="NCBI Taxonomy" id="1975059"/>
    <lineage>
        <taxon>Bacteria</taxon>
        <taxon>Candidatus Woeseibacteriota</taxon>
    </lineage>
</organism>
<evidence type="ECO:0000259" key="2">
    <source>
        <dbReference type="Pfam" id="PF01979"/>
    </source>
</evidence>
<keyword evidence="1" id="KW-0378">Hydrolase</keyword>
<dbReference type="Pfam" id="PF01979">
    <property type="entry name" value="Amidohydro_1"/>
    <property type="match status" value="1"/>
</dbReference>
<dbReference type="EMBL" id="PCSW01000036">
    <property type="protein sequence ID" value="PIP57788.1"/>
    <property type="molecule type" value="Genomic_DNA"/>
</dbReference>
<comment type="caution">
    <text evidence="3">The sequence shown here is derived from an EMBL/GenBank/DDBJ whole genome shotgun (WGS) entry which is preliminary data.</text>
</comment>
<dbReference type="SUPFAM" id="SSF51338">
    <property type="entry name" value="Composite domain of metallo-dependent hydrolases"/>
    <property type="match status" value="1"/>
</dbReference>
<proteinExistence type="predicted"/>
<feature type="domain" description="Amidohydrolase-related" evidence="2">
    <location>
        <begin position="51"/>
        <end position="410"/>
    </location>
</feature>
<name>A0A2H0BLA9_9BACT</name>
<dbReference type="GO" id="GO:0016810">
    <property type="term" value="F:hydrolase activity, acting on carbon-nitrogen (but not peptide) bonds"/>
    <property type="evidence" value="ECO:0007669"/>
    <property type="project" value="InterPro"/>
</dbReference>
<dbReference type="AlphaFoldDB" id="A0A2H0BLA9"/>
<dbReference type="InterPro" id="IPR050287">
    <property type="entry name" value="MTA/SAH_deaminase"/>
</dbReference>
<dbReference type="Gene3D" id="2.30.40.10">
    <property type="entry name" value="Urease, subunit C, domain 1"/>
    <property type="match status" value="1"/>
</dbReference>
<sequence length="420" mass="46720">MKLIKADYIVPINKSPINDGYILFDKDKILYVGKKKPEFKNMPVKNYDHAVILPGLVNSHAHLNYSAISTGKNMRLLPWVNDLISRWQKLSDIGKKRSASIGARMMLESGVTCIADSTYEGYSVDALIEHSLKGIIFVEFFGFDERVLEEALIKKKVWEKKIKNNLLKVSLSPHATYTTSGKLIKEASDLMGKMDLPISIHAAETEEELKLFKKGETGPFKILSEFKEPGFCWNIKKTTPIKFLTSLGLKSKTILNHCVAIEKGDIDVLKSAGFSVVHCPRSNALLGSGVSPVTSFIESGILVSLGTDSLASNTNYDFFEEMRASLVIQRAMGKNLSYDSETILKMATINGAESLSLKDVGSLEAGKKADFVIIDLGSNDLNKQYSIYDRIVMGSKKEHIIEVFINGDSVYQNDKYPKIK</sequence>
<evidence type="ECO:0000256" key="1">
    <source>
        <dbReference type="ARBA" id="ARBA00022801"/>
    </source>
</evidence>
<dbReference type="InterPro" id="IPR006680">
    <property type="entry name" value="Amidohydro-rel"/>
</dbReference>
<accession>A0A2H0BLA9</accession>
<dbReference type="Proteomes" id="UP000229847">
    <property type="component" value="Unassembled WGS sequence"/>
</dbReference>
<dbReference type="Gene3D" id="3.20.20.140">
    <property type="entry name" value="Metal-dependent hydrolases"/>
    <property type="match status" value="1"/>
</dbReference>
<gene>
    <name evidence="3" type="ORF">COX03_01210</name>
</gene>
<dbReference type="PANTHER" id="PTHR43794:SF11">
    <property type="entry name" value="AMIDOHYDROLASE-RELATED DOMAIN-CONTAINING PROTEIN"/>
    <property type="match status" value="1"/>
</dbReference>
<dbReference type="InterPro" id="IPR011059">
    <property type="entry name" value="Metal-dep_hydrolase_composite"/>
</dbReference>
<dbReference type="SUPFAM" id="SSF51556">
    <property type="entry name" value="Metallo-dependent hydrolases"/>
    <property type="match status" value="1"/>
</dbReference>
<reference evidence="3 4" key="1">
    <citation type="submission" date="2017-09" db="EMBL/GenBank/DDBJ databases">
        <title>Depth-based differentiation of microbial function through sediment-hosted aquifers and enrichment of novel symbionts in the deep terrestrial subsurface.</title>
        <authorList>
            <person name="Probst A.J."/>
            <person name="Ladd B."/>
            <person name="Jarett J.K."/>
            <person name="Geller-Mcgrath D.E."/>
            <person name="Sieber C.M."/>
            <person name="Emerson J.B."/>
            <person name="Anantharaman K."/>
            <person name="Thomas B.C."/>
            <person name="Malmstrom R."/>
            <person name="Stieglmeier M."/>
            <person name="Klingl A."/>
            <person name="Woyke T."/>
            <person name="Ryan C.M."/>
            <person name="Banfield J.F."/>
        </authorList>
    </citation>
    <scope>NUCLEOTIDE SEQUENCE [LARGE SCALE GENOMIC DNA]</scope>
    <source>
        <strain evidence="3">CG22_combo_CG10-13_8_21_14_all_39_10</strain>
    </source>
</reference>